<dbReference type="RefSeq" id="WP_162414594.1">
    <property type="nucleotide sequence ID" value="NZ_JAHQXE010000006.1"/>
</dbReference>
<dbReference type="GO" id="GO:0019748">
    <property type="term" value="P:secondary metabolic process"/>
    <property type="evidence" value="ECO:0007669"/>
    <property type="project" value="TreeGrafter"/>
</dbReference>
<dbReference type="GO" id="GO:0016787">
    <property type="term" value="F:hydrolase activity"/>
    <property type="evidence" value="ECO:0007669"/>
    <property type="project" value="InterPro"/>
</dbReference>
<evidence type="ECO:0000256" key="2">
    <source>
        <dbReference type="SAM" id="MobiDB-lite"/>
    </source>
</evidence>
<evidence type="ECO:0000259" key="3">
    <source>
        <dbReference type="Pfam" id="PF04909"/>
    </source>
</evidence>
<evidence type="ECO:0000313" key="5">
    <source>
        <dbReference type="Proteomes" id="UP001166304"/>
    </source>
</evidence>
<dbReference type="InterPro" id="IPR006680">
    <property type="entry name" value="Amidohydro-rel"/>
</dbReference>
<dbReference type="PANTHER" id="PTHR21240">
    <property type="entry name" value="2-AMINO-3-CARBOXYLMUCONATE-6-SEMIALDEHYDE DECARBOXYLASE"/>
    <property type="match status" value="1"/>
</dbReference>
<dbReference type="AlphaFoldDB" id="A0AA41G3L3"/>
<dbReference type="Proteomes" id="UP001166304">
    <property type="component" value="Unassembled WGS sequence"/>
</dbReference>
<feature type="region of interest" description="Disordered" evidence="2">
    <location>
        <begin position="1"/>
        <end position="23"/>
    </location>
</feature>
<dbReference type="EMBL" id="JAHQXE010000006">
    <property type="protein sequence ID" value="MBV0903540.1"/>
    <property type="molecule type" value="Genomic_DNA"/>
</dbReference>
<dbReference type="InterPro" id="IPR032465">
    <property type="entry name" value="ACMSD"/>
</dbReference>
<feature type="domain" description="Amidohydrolase-related" evidence="3">
    <location>
        <begin position="123"/>
        <end position="382"/>
    </location>
</feature>
<gene>
    <name evidence="4" type="ORF">KTS37_17290</name>
</gene>
<dbReference type="Gene3D" id="3.20.20.140">
    <property type="entry name" value="Metal-dependent hydrolases"/>
    <property type="match status" value="1"/>
</dbReference>
<keyword evidence="5" id="KW-1185">Reference proteome</keyword>
<sequence>MVNQSDSLAERSEQARTNPLADQLKEVPVIDMDVHTSFRHEEIQRDMLAHLDDPYRQEVEYYLEPGHSSYDGLYPTDNYNRDLNGKLPTELMQVTDSKEDIDDVLSSEFHVDYPIVNMLPELNMVRQTDKAVAFNRAANNVLVERFLDGHDNFRGLASVVPHDPSAAAEEVDRIAQEDQICGVFINSSGVKTPLGDPKYDPIYRAAEDNGLPVVYHGAAAPGLGLDFPIIQHEMQTYMANHALGHVYSQFLNLTSLFENGTPAKFPDVDFVFQEAGIAWLSLIFRLNREYKQRRSEVPLLEKTPEEYVRDQFYFATQPLDEPNDQRMMKQLIEMWGGDVLMFATDHPHFDIDNTEALLKFMGDFSEEERNKVLYKNSAEVFDIDVST</sequence>
<comment type="caution">
    <text evidence="4">The sequence shown here is derived from an EMBL/GenBank/DDBJ whole genome shotgun (WGS) entry which is preliminary data.</text>
</comment>
<evidence type="ECO:0000256" key="1">
    <source>
        <dbReference type="ARBA" id="ARBA00023239"/>
    </source>
</evidence>
<dbReference type="GO" id="GO:0016831">
    <property type="term" value="F:carboxy-lyase activity"/>
    <property type="evidence" value="ECO:0007669"/>
    <property type="project" value="InterPro"/>
</dbReference>
<accession>A0AA41G3L3</accession>
<dbReference type="SUPFAM" id="SSF51556">
    <property type="entry name" value="Metallo-dependent hydrolases"/>
    <property type="match status" value="1"/>
</dbReference>
<organism evidence="4 5">
    <name type="scientific">Haloarcula salina</name>
    <dbReference type="NCBI Taxonomy" id="1429914"/>
    <lineage>
        <taxon>Archaea</taxon>
        <taxon>Methanobacteriati</taxon>
        <taxon>Methanobacteriota</taxon>
        <taxon>Stenosarchaea group</taxon>
        <taxon>Halobacteria</taxon>
        <taxon>Halobacteriales</taxon>
        <taxon>Haloarculaceae</taxon>
        <taxon>Haloarcula</taxon>
    </lineage>
</organism>
<proteinExistence type="predicted"/>
<dbReference type="GO" id="GO:0005737">
    <property type="term" value="C:cytoplasm"/>
    <property type="evidence" value="ECO:0007669"/>
    <property type="project" value="TreeGrafter"/>
</dbReference>
<keyword evidence="1" id="KW-0456">Lyase</keyword>
<evidence type="ECO:0000313" key="4">
    <source>
        <dbReference type="EMBL" id="MBV0903540.1"/>
    </source>
</evidence>
<dbReference type="PANTHER" id="PTHR21240:SF28">
    <property type="entry name" value="ISO-OROTATE DECARBOXYLASE (EUROFUNG)"/>
    <property type="match status" value="1"/>
</dbReference>
<reference evidence="4" key="1">
    <citation type="submission" date="2021-06" db="EMBL/GenBank/DDBJ databases">
        <title>New haloarchaea isolates fom saline soil.</title>
        <authorList>
            <person name="Duran-Viseras A."/>
            <person name="Sanchez-Porro C.S."/>
            <person name="Ventosa A."/>
        </authorList>
    </citation>
    <scope>NUCLEOTIDE SEQUENCE</scope>
    <source>
        <strain evidence="4">JCM 18369</strain>
    </source>
</reference>
<dbReference type="InterPro" id="IPR032466">
    <property type="entry name" value="Metal_Hydrolase"/>
</dbReference>
<dbReference type="Pfam" id="PF04909">
    <property type="entry name" value="Amidohydro_2"/>
    <property type="match status" value="1"/>
</dbReference>
<name>A0AA41G3L3_9EURY</name>
<protein>
    <submittedName>
        <fullName evidence="4">Amidohydrolase</fullName>
    </submittedName>
</protein>